<sequence>MTERQSVQCPVISAPDVTPADPAQLRPLLDRLADPASVRSTEGFARGTLRPDGRVDLCKQGLGPEGARLLLPSVPASAHARHLLLGTNAIADSGARALAATLATRHHVTTLYLGCNRITAEGAEALATALEADRTVRALWLKRNPIGDEGVTALATALRHNTTIRTLDLVNTGVTRHGLAVLLDALSGRPEPVERLHLGGNGLGADSADILAGLVTDGGVRELHLAANHLGDDGAARIAAAAAPARTVGLGLGGNGVGVRGAAALAGALGGVHSLDLSRPPSQRALGAPDNVTGDEGASALAEALPDSPIRRLALQRTGITGRGALRILREVRPDSHLEYVGLGAGVPRRVKRELRRRLRPATAPPADVRAIGSVYR</sequence>
<accession>A0A3N0E9X5</accession>
<dbReference type="SMART" id="SM00368">
    <property type="entry name" value="LRR_RI"/>
    <property type="match status" value="8"/>
</dbReference>
<organism evidence="1 2">
    <name type="scientific">Halostreptopolyspora alba</name>
    <dbReference type="NCBI Taxonomy" id="2487137"/>
    <lineage>
        <taxon>Bacteria</taxon>
        <taxon>Bacillati</taxon>
        <taxon>Actinomycetota</taxon>
        <taxon>Actinomycetes</taxon>
        <taxon>Streptosporangiales</taxon>
        <taxon>Nocardiopsidaceae</taxon>
        <taxon>Halostreptopolyspora</taxon>
    </lineage>
</organism>
<dbReference type="GO" id="GO:0005829">
    <property type="term" value="C:cytosol"/>
    <property type="evidence" value="ECO:0007669"/>
    <property type="project" value="TreeGrafter"/>
</dbReference>
<gene>
    <name evidence="1" type="ORF">EFW17_11760</name>
</gene>
<reference evidence="1 2" key="1">
    <citation type="submission" date="2018-11" db="EMBL/GenBank/DDBJ databases">
        <title>The genome draft of YIM 96095.</title>
        <authorList>
            <person name="Tang S.-K."/>
            <person name="Chunyu W.-X."/>
            <person name="Feng Y.-Z."/>
        </authorList>
    </citation>
    <scope>NUCLEOTIDE SEQUENCE [LARGE SCALE GENOMIC DNA]</scope>
    <source>
        <strain evidence="1 2">YIM 96095</strain>
    </source>
</reference>
<dbReference type="Proteomes" id="UP000269198">
    <property type="component" value="Unassembled WGS sequence"/>
</dbReference>
<keyword evidence="2" id="KW-1185">Reference proteome</keyword>
<evidence type="ECO:0000313" key="2">
    <source>
        <dbReference type="Proteomes" id="UP000269198"/>
    </source>
</evidence>
<dbReference type="InterPro" id="IPR001611">
    <property type="entry name" value="Leu-rich_rpt"/>
</dbReference>
<dbReference type="InterPro" id="IPR027038">
    <property type="entry name" value="RanGap"/>
</dbReference>
<dbReference type="SUPFAM" id="SSF52047">
    <property type="entry name" value="RNI-like"/>
    <property type="match status" value="1"/>
</dbReference>
<protein>
    <submittedName>
        <fullName evidence="1">Gala protein</fullName>
    </submittedName>
</protein>
<dbReference type="GO" id="GO:0048471">
    <property type="term" value="C:perinuclear region of cytoplasm"/>
    <property type="evidence" value="ECO:0007669"/>
    <property type="project" value="TreeGrafter"/>
</dbReference>
<name>A0A3N0E9X5_9ACTN</name>
<dbReference type="PANTHER" id="PTHR24113:SF15">
    <property type="entry name" value="NACHT DOMAIN-CONTAINING PROTEIN"/>
    <property type="match status" value="1"/>
</dbReference>
<dbReference type="PANTHER" id="PTHR24113">
    <property type="entry name" value="RAN GTPASE-ACTIVATING PROTEIN 1"/>
    <property type="match status" value="1"/>
</dbReference>
<dbReference type="Pfam" id="PF13516">
    <property type="entry name" value="LRR_6"/>
    <property type="match status" value="3"/>
</dbReference>
<dbReference type="GO" id="GO:0031267">
    <property type="term" value="F:small GTPase binding"/>
    <property type="evidence" value="ECO:0007669"/>
    <property type="project" value="TreeGrafter"/>
</dbReference>
<dbReference type="EMBL" id="RJMB01000010">
    <property type="protein sequence ID" value="RNL84648.1"/>
    <property type="molecule type" value="Genomic_DNA"/>
</dbReference>
<evidence type="ECO:0000313" key="1">
    <source>
        <dbReference type="EMBL" id="RNL84648.1"/>
    </source>
</evidence>
<dbReference type="Gene3D" id="3.80.10.10">
    <property type="entry name" value="Ribonuclease Inhibitor"/>
    <property type="match status" value="2"/>
</dbReference>
<dbReference type="GO" id="GO:0005096">
    <property type="term" value="F:GTPase activator activity"/>
    <property type="evidence" value="ECO:0007669"/>
    <property type="project" value="UniProtKB-KW"/>
</dbReference>
<comment type="caution">
    <text evidence="1">The sequence shown here is derived from an EMBL/GenBank/DDBJ whole genome shotgun (WGS) entry which is preliminary data.</text>
</comment>
<proteinExistence type="predicted"/>
<dbReference type="OrthoDB" id="636045at2"/>
<dbReference type="AlphaFoldDB" id="A0A3N0E9X5"/>
<dbReference type="GO" id="GO:0006913">
    <property type="term" value="P:nucleocytoplasmic transport"/>
    <property type="evidence" value="ECO:0007669"/>
    <property type="project" value="TreeGrafter"/>
</dbReference>
<dbReference type="InterPro" id="IPR032675">
    <property type="entry name" value="LRR_dom_sf"/>
</dbReference>